<proteinExistence type="predicted"/>
<organism evidence="2 3">
    <name type="scientific">Favolaschia claudopus</name>
    <dbReference type="NCBI Taxonomy" id="2862362"/>
    <lineage>
        <taxon>Eukaryota</taxon>
        <taxon>Fungi</taxon>
        <taxon>Dikarya</taxon>
        <taxon>Basidiomycota</taxon>
        <taxon>Agaricomycotina</taxon>
        <taxon>Agaricomycetes</taxon>
        <taxon>Agaricomycetidae</taxon>
        <taxon>Agaricales</taxon>
        <taxon>Marasmiineae</taxon>
        <taxon>Mycenaceae</taxon>
        <taxon>Favolaschia</taxon>
    </lineage>
</organism>
<reference evidence="2 3" key="1">
    <citation type="journal article" date="2024" name="J Genomics">
        <title>Draft genome sequencing and assembly of Favolaschia claudopus CIRM-BRFM 2984 isolated from oak limbs.</title>
        <authorList>
            <person name="Navarro D."/>
            <person name="Drula E."/>
            <person name="Chaduli D."/>
            <person name="Cazenave R."/>
            <person name="Ahrendt S."/>
            <person name="Wang J."/>
            <person name="Lipzen A."/>
            <person name="Daum C."/>
            <person name="Barry K."/>
            <person name="Grigoriev I.V."/>
            <person name="Favel A."/>
            <person name="Rosso M.N."/>
            <person name="Martin F."/>
        </authorList>
    </citation>
    <scope>NUCLEOTIDE SEQUENCE [LARGE SCALE GENOMIC DNA]</scope>
    <source>
        <strain evidence="2 3">CIRM-BRFM 2984</strain>
    </source>
</reference>
<evidence type="ECO:0000313" key="3">
    <source>
        <dbReference type="Proteomes" id="UP001362999"/>
    </source>
</evidence>
<keyword evidence="3" id="KW-1185">Reference proteome</keyword>
<gene>
    <name evidence="2" type="ORF">R3P38DRAFT_2591009</name>
</gene>
<name>A0AAV9YZ69_9AGAR</name>
<feature type="compositionally biased region" description="Basic residues" evidence="1">
    <location>
        <begin position="1"/>
        <end position="12"/>
    </location>
</feature>
<dbReference type="Proteomes" id="UP001362999">
    <property type="component" value="Unassembled WGS sequence"/>
</dbReference>
<dbReference type="AlphaFoldDB" id="A0AAV9YZ69"/>
<comment type="caution">
    <text evidence="2">The sequence shown here is derived from an EMBL/GenBank/DDBJ whole genome shotgun (WGS) entry which is preliminary data.</text>
</comment>
<sequence>MSRPVNNRRSKSLHIPAKSLRAPIPPSLLQSPHLGPKSIFQRVASPRISNVDDAWLQDTVPQHGVVKPPHQPK</sequence>
<accession>A0AAV9YZ69</accession>
<feature type="region of interest" description="Disordered" evidence="1">
    <location>
        <begin position="1"/>
        <end position="34"/>
    </location>
</feature>
<dbReference type="EMBL" id="JAWWNJ010000278">
    <property type="protein sequence ID" value="KAK6966399.1"/>
    <property type="molecule type" value="Genomic_DNA"/>
</dbReference>
<protein>
    <submittedName>
        <fullName evidence="2">Uncharacterized protein</fullName>
    </submittedName>
</protein>
<evidence type="ECO:0000256" key="1">
    <source>
        <dbReference type="SAM" id="MobiDB-lite"/>
    </source>
</evidence>
<evidence type="ECO:0000313" key="2">
    <source>
        <dbReference type="EMBL" id="KAK6966399.1"/>
    </source>
</evidence>